<keyword evidence="2" id="KW-1185">Reference proteome</keyword>
<accession>A0A6D2KE12</accession>
<reference evidence="1" key="1">
    <citation type="submission" date="2020-01" db="EMBL/GenBank/DDBJ databases">
        <authorList>
            <person name="Mishra B."/>
        </authorList>
    </citation>
    <scope>NUCLEOTIDE SEQUENCE [LARGE SCALE GENOMIC DNA]</scope>
</reference>
<dbReference type="AlphaFoldDB" id="A0A6D2KE12"/>
<comment type="caution">
    <text evidence="1">The sequence shown here is derived from an EMBL/GenBank/DDBJ whole genome shotgun (WGS) entry which is preliminary data.</text>
</comment>
<dbReference type="Proteomes" id="UP000467841">
    <property type="component" value="Unassembled WGS sequence"/>
</dbReference>
<evidence type="ECO:0000313" key="2">
    <source>
        <dbReference type="Proteomes" id="UP000467841"/>
    </source>
</evidence>
<organism evidence="1 2">
    <name type="scientific">Microthlaspi erraticum</name>
    <dbReference type="NCBI Taxonomy" id="1685480"/>
    <lineage>
        <taxon>Eukaryota</taxon>
        <taxon>Viridiplantae</taxon>
        <taxon>Streptophyta</taxon>
        <taxon>Embryophyta</taxon>
        <taxon>Tracheophyta</taxon>
        <taxon>Spermatophyta</taxon>
        <taxon>Magnoliopsida</taxon>
        <taxon>eudicotyledons</taxon>
        <taxon>Gunneridae</taxon>
        <taxon>Pentapetalae</taxon>
        <taxon>rosids</taxon>
        <taxon>malvids</taxon>
        <taxon>Brassicales</taxon>
        <taxon>Brassicaceae</taxon>
        <taxon>Coluteocarpeae</taxon>
        <taxon>Microthlaspi</taxon>
    </lineage>
</organism>
<evidence type="ECO:0000313" key="1">
    <source>
        <dbReference type="EMBL" id="CAA7052681.1"/>
    </source>
</evidence>
<name>A0A6D2KE12_9BRAS</name>
<sequence>MGEFLEIHLGWDPFATSRKPPWTLASRKPPSTCPPSSTFGNKMVFRITLSYNATPKVQYDGCRSFFSVSDPEEREIVVI</sequence>
<protein>
    <submittedName>
        <fullName evidence="1">Uncharacterized protein</fullName>
    </submittedName>
</protein>
<gene>
    <name evidence="1" type="ORF">MERR_LOCUS39916</name>
</gene>
<dbReference type="EMBL" id="CACVBM020001507">
    <property type="protein sequence ID" value="CAA7052681.1"/>
    <property type="molecule type" value="Genomic_DNA"/>
</dbReference>
<proteinExistence type="predicted"/>